<reference evidence="2" key="1">
    <citation type="submission" date="2022-02" db="EMBL/GenBank/DDBJ databases">
        <authorList>
            <person name="Henning P.M."/>
            <person name="McCubbin A.G."/>
            <person name="Shore J.S."/>
        </authorList>
    </citation>
    <scope>NUCLEOTIDE SEQUENCE</scope>
    <source>
        <strain evidence="2">F60SS</strain>
        <tissue evidence="2">Leaves</tissue>
    </source>
</reference>
<feature type="domain" description="DUF4283" evidence="1">
    <location>
        <begin position="33"/>
        <end position="111"/>
    </location>
</feature>
<dbReference type="InterPro" id="IPR040256">
    <property type="entry name" value="At4g02000-like"/>
</dbReference>
<organism evidence="2 3">
    <name type="scientific">Turnera subulata</name>
    <dbReference type="NCBI Taxonomy" id="218843"/>
    <lineage>
        <taxon>Eukaryota</taxon>
        <taxon>Viridiplantae</taxon>
        <taxon>Streptophyta</taxon>
        <taxon>Embryophyta</taxon>
        <taxon>Tracheophyta</taxon>
        <taxon>Spermatophyta</taxon>
        <taxon>Magnoliopsida</taxon>
        <taxon>eudicotyledons</taxon>
        <taxon>Gunneridae</taxon>
        <taxon>Pentapetalae</taxon>
        <taxon>rosids</taxon>
        <taxon>fabids</taxon>
        <taxon>Malpighiales</taxon>
        <taxon>Passifloraceae</taxon>
        <taxon>Turnera</taxon>
    </lineage>
</organism>
<comment type="caution">
    <text evidence="2">The sequence shown here is derived from an EMBL/GenBank/DDBJ whole genome shotgun (WGS) entry which is preliminary data.</text>
</comment>
<dbReference type="PANTHER" id="PTHR31286">
    <property type="entry name" value="GLYCINE-RICH CELL WALL STRUCTURAL PROTEIN 1.8-LIKE"/>
    <property type="match status" value="1"/>
</dbReference>
<dbReference type="PANTHER" id="PTHR31286:SF178">
    <property type="entry name" value="DUF4283 DOMAIN-CONTAINING PROTEIN"/>
    <property type="match status" value="1"/>
</dbReference>
<dbReference type="Proteomes" id="UP001141552">
    <property type="component" value="Unassembled WGS sequence"/>
</dbReference>
<dbReference type="AlphaFoldDB" id="A0A9Q0EZJ3"/>
<evidence type="ECO:0000313" key="3">
    <source>
        <dbReference type="Proteomes" id="UP001141552"/>
    </source>
</evidence>
<accession>A0A9Q0EZJ3</accession>
<reference evidence="2" key="2">
    <citation type="journal article" date="2023" name="Plants (Basel)">
        <title>Annotation of the Turnera subulata (Passifloraceae) Draft Genome Reveals the S-Locus Evolved after the Divergence of Turneroideae from Passifloroideae in a Stepwise Manner.</title>
        <authorList>
            <person name="Henning P.M."/>
            <person name="Roalson E.H."/>
            <person name="Mir W."/>
            <person name="McCubbin A.G."/>
            <person name="Shore J.S."/>
        </authorList>
    </citation>
    <scope>NUCLEOTIDE SEQUENCE</scope>
    <source>
        <strain evidence="2">F60SS</strain>
    </source>
</reference>
<keyword evidence="3" id="KW-1185">Reference proteome</keyword>
<dbReference type="OrthoDB" id="1935089at2759"/>
<evidence type="ECO:0000313" key="2">
    <source>
        <dbReference type="EMBL" id="KAJ4822348.1"/>
    </source>
</evidence>
<gene>
    <name evidence="2" type="ORF">Tsubulata_029771</name>
</gene>
<dbReference type="InterPro" id="IPR025558">
    <property type="entry name" value="DUF4283"/>
</dbReference>
<dbReference type="Pfam" id="PF14111">
    <property type="entry name" value="DUF4283"/>
    <property type="match status" value="1"/>
</dbReference>
<evidence type="ECO:0000259" key="1">
    <source>
        <dbReference type="Pfam" id="PF14111"/>
    </source>
</evidence>
<name>A0A9Q0EZJ3_9ROSI</name>
<dbReference type="EMBL" id="JAKUCV010007700">
    <property type="protein sequence ID" value="KAJ4822348.1"/>
    <property type="molecule type" value="Genomic_DNA"/>
</dbReference>
<sequence>MADKLSLVLTTDEVMDGVDASESLAVTAHEIAKTVLVGRMVSIRGYGLNFIKPLLPKAWGCKGKLKVLQKGFNTFLFIFTDEEDLHYVLQNAPWTVANCHLVVNPWPPHLTWEQWQTWVQFKYESLAELYWFCGKIGHLVPKCWLKGEDEKFPEYDIPEKGYGPWIKANTPVERMYVRPKPQTPVVEPPPAEKVTVGTTVQTQWGPQVNIEGWH</sequence>
<protein>
    <recommendedName>
        <fullName evidence="1">DUF4283 domain-containing protein</fullName>
    </recommendedName>
</protein>
<proteinExistence type="predicted"/>